<keyword evidence="3" id="KW-1185">Reference proteome</keyword>
<reference evidence="2" key="1">
    <citation type="submission" date="2021-01" db="EMBL/GenBank/DDBJ databases">
        <title>Whole genome shotgun sequence of Acrocarpospora phusangensis NBRC 108782.</title>
        <authorList>
            <person name="Komaki H."/>
            <person name="Tamura T."/>
        </authorList>
    </citation>
    <scope>NUCLEOTIDE SEQUENCE</scope>
    <source>
        <strain evidence="2">NBRC 108782</strain>
    </source>
</reference>
<feature type="region of interest" description="Disordered" evidence="1">
    <location>
        <begin position="46"/>
        <end position="70"/>
    </location>
</feature>
<protein>
    <submittedName>
        <fullName evidence="2">Uncharacterized protein</fullName>
    </submittedName>
</protein>
<proteinExistence type="predicted"/>
<evidence type="ECO:0000313" key="2">
    <source>
        <dbReference type="EMBL" id="GIH29149.1"/>
    </source>
</evidence>
<feature type="compositionally biased region" description="Polar residues" evidence="1">
    <location>
        <begin position="60"/>
        <end position="70"/>
    </location>
</feature>
<evidence type="ECO:0000256" key="1">
    <source>
        <dbReference type="SAM" id="MobiDB-lite"/>
    </source>
</evidence>
<accession>A0A919UPT7</accession>
<dbReference type="EMBL" id="BOOA01000111">
    <property type="protein sequence ID" value="GIH29149.1"/>
    <property type="molecule type" value="Genomic_DNA"/>
</dbReference>
<dbReference type="Proteomes" id="UP000640052">
    <property type="component" value="Unassembled WGS sequence"/>
</dbReference>
<sequence length="70" mass="6428">MAAGQTGWSGVSFVPGQTAMPAAAAVKAGGGCHGGAPGITGGVAAATEASVTEGDEGDQVSPSAGAENQL</sequence>
<name>A0A919UPT7_9ACTN</name>
<comment type="caution">
    <text evidence="2">The sequence shown here is derived from an EMBL/GenBank/DDBJ whole genome shotgun (WGS) entry which is preliminary data.</text>
</comment>
<evidence type="ECO:0000313" key="3">
    <source>
        <dbReference type="Proteomes" id="UP000640052"/>
    </source>
</evidence>
<organism evidence="2 3">
    <name type="scientific">Acrocarpospora phusangensis</name>
    <dbReference type="NCBI Taxonomy" id="1070424"/>
    <lineage>
        <taxon>Bacteria</taxon>
        <taxon>Bacillati</taxon>
        <taxon>Actinomycetota</taxon>
        <taxon>Actinomycetes</taxon>
        <taxon>Streptosporangiales</taxon>
        <taxon>Streptosporangiaceae</taxon>
        <taxon>Acrocarpospora</taxon>
    </lineage>
</organism>
<dbReference type="AlphaFoldDB" id="A0A919UPT7"/>
<gene>
    <name evidence="2" type="ORF">Aph01nite_74590</name>
</gene>